<gene>
    <name evidence="2" type="ORF">AFUS01_LOCUS24622</name>
</gene>
<evidence type="ECO:0000256" key="1">
    <source>
        <dbReference type="SAM" id="MobiDB-lite"/>
    </source>
</evidence>
<keyword evidence="3" id="KW-1185">Reference proteome</keyword>
<sequence>AVTTPRTPAAAPPRRRRRRGPQPGASATGVTAPGIANNSLG</sequence>
<evidence type="ECO:0000313" key="3">
    <source>
        <dbReference type="Proteomes" id="UP000708208"/>
    </source>
</evidence>
<accession>A0A8J2KCT7</accession>
<feature type="non-terminal residue" evidence="2">
    <location>
        <position position="1"/>
    </location>
</feature>
<name>A0A8J2KCT7_9HEXA</name>
<evidence type="ECO:0000313" key="2">
    <source>
        <dbReference type="EMBL" id="CAG7786037.1"/>
    </source>
</evidence>
<dbReference type="EMBL" id="CAJVCH010309296">
    <property type="protein sequence ID" value="CAG7786037.1"/>
    <property type="molecule type" value="Genomic_DNA"/>
</dbReference>
<dbReference type="Proteomes" id="UP000708208">
    <property type="component" value="Unassembled WGS sequence"/>
</dbReference>
<proteinExistence type="predicted"/>
<reference evidence="2" key="1">
    <citation type="submission" date="2021-06" db="EMBL/GenBank/DDBJ databases">
        <authorList>
            <person name="Hodson N. C."/>
            <person name="Mongue J. A."/>
            <person name="Jaron S. K."/>
        </authorList>
    </citation>
    <scope>NUCLEOTIDE SEQUENCE</scope>
</reference>
<dbReference type="AlphaFoldDB" id="A0A8J2KCT7"/>
<protein>
    <submittedName>
        <fullName evidence="2">Uncharacterized protein</fullName>
    </submittedName>
</protein>
<comment type="caution">
    <text evidence="2">The sequence shown here is derived from an EMBL/GenBank/DDBJ whole genome shotgun (WGS) entry which is preliminary data.</text>
</comment>
<feature type="region of interest" description="Disordered" evidence="1">
    <location>
        <begin position="1"/>
        <end position="41"/>
    </location>
</feature>
<organism evidence="2 3">
    <name type="scientific">Allacma fusca</name>
    <dbReference type="NCBI Taxonomy" id="39272"/>
    <lineage>
        <taxon>Eukaryota</taxon>
        <taxon>Metazoa</taxon>
        <taxon>Ecdysozoa</taxon>
        <taxon>Arthropoda</taxon>
        <taxon>Hexapoda</taxon>
        <taxon>Collembola</taxon>
        <taxon>Symphypleona</taxon>
        <taxon>Sminthuridae</taxon>
        <taxon>Allacma</taxon>
    </lineage>
</organism>